<dbReference type="EMBL" id="JADOUF010000001">
    <property type="protein sequence ID" value="MBG6138401.1"/>
    <property type="molecule type" value="Genomic_DNA"/>
</dbReference>
<sequence>MKVDPFVQLRVLDLQAVDTALNQLAHRRKNLPEHAELDKVATDLRQIVDERANAQAEVDDLDRDIRRFEADIDQVRQRAQRNQARLDSGQGAAKELEALQHELVSLGRRQGELEDSELELMEKREAAAAVVAGIAGRVEALQAAQAAAEASRDKALAEIAAEEERRRASRGPIVLNLPADFVALYEKIRDSSGGIGAAMLRQRRCEGCRLELSGGALAEVRATKPDEVVRCEECRRILVRTGESGL</sequence>
<proteinExistence type="predicted"/>
<dbReference type="Pfam" id="PF24481">
    <property type="entry name" value="CT398_CC"/>
    <property type="match status" value="1"/>
</dbReference>
<protein>
    <submittedName>
        <fullName evidence="4">Putative nucleic acid-binding Zn-ribbon protein</fullName>
    </submittedName>
</protein>
<comment type="caution">
    <text evidence="4">The sequence shown here is derived from an EMBL/GenBank/DDBJ whole genome shotgun (WGS) entry which is preliminary data.</text>
</comment>
<evidence type="ECO:0000313" key="4">
    <source>
        <dbReference type="EMBL" id="MBG6138401.1"/>
    </source>
</evidence>
<keyword evidence="1" id="KW-0175">Coiled coil</keyword>
<gene>
    <name evidence="4" type="ORF">IW245_004595</name>
</gene>
<reference evidence="4" key="1">
    <citation type="submission" date="2020-11" db="EMBL/GenBank/DDBJ databases">
        <title>Sequencing the genomes of 1000 actinobacteria strains.</title>
        <authorList>
            <person name="Klenk H.-P."/>
        </authorList>
    </citation>
    <scope>NUCLEOTIDE SEQUENCE</scope>
    <source>
        <strain evidence="4">DSM 45356</strain>
    </source>
</reference>
<dbReference type="InterPro" id="IPR052376">
    <property type="entry name" value="Oxidative_Scav/Glycosyltrans"/>
</dbReference>
<dbReference type="Proteomes" id="UP000622552">
    <property type="component" value="Unassembled WGS sequence"/>
</dbReference>
<feature type="domain" description="CT398-like coiled coil hairpin" evidence="3">
    <location>
        <begin position="14"/>
        <end position="193"/>
    </location>
</feature>
<dbReference type="AlphaFoldDB" id="A0A8J7GI06"/>
<dbReference type="PANTHER" id="PTHR39082">
    <property type="entry name" value="PHOSPHOLIPASE C-BETA-2-RELATED"/>
    <property type="match status" value="1"/>
</dbReference>
<feature type="domain" description="C4-type zinc ribbon" evidence="2">
    <location>
        <begin position="204"/>
        <end position="238"/>
    </location>
</feature>
<feature type="coiled-coil region" evidence="1">
    <location>
        <begin position="138"/>
        <end position="167"/>
    </location>
</feature>
<name>A0A8J7GI06_9ACTN</name>
<feature type="coiled-coil region" evidence="1">
    <location>
        <begin position="37"/>
        <end position="85"/>
    </location>
</feature>
<organism evidence="4 5">
    <name type="scientific">Longispora fulva</name>
    <dbReference type="NCBI Taxonomy" id="619741"/>
    <lineage>
        <taxon>Bacteria</taxon>
        <taxon>Bacillati</taxon>
        <taxon>Actinomycetota</taxon>
        <taxon>Actinomycetes</taxon>
        <taxon>Micromonosporales</taxon>
        <taxon>Micromonosporaceae</taxon>
        <taxon>Longispora</taxon>
    </lineage>
</organism>
<dbReference type="Gene3D" id="1.10.287.1490">
    <property type="match status" value="1"/>
</dbReference>
<dbReference type="RefSeq" id="WP_197005163.1">
    <property type="nucleotide sequence ID" value="NZ_BONS01000037.1"/>
</dbReference>
<evidence type="ECO:0000259" key="2">
    <source>
        <dbReference type="Pfam" id="PF02591"/>
    </source>
</evidence>
<evidence type="ECO:0000259" key="3">
    <source>
        <dbReference type="Pfam" id="PF24481"/>
    </source>
</evidence>
<dbReference type="InterPro" id="IPR056003">
    <property type="entry name" value="CT398_CC_hairpin"/>
</dbReference>
<evidence type="ECO:0000256" key="1">
    <source>
        <dbReference type="SAM" id="Coils"/>
    </source>
</evidence>
<dbReference type="InterPro" id="IPR003743">
    <property type="entry name" value="Zf-RING_7"/>
</dbReference>
<evidence type="ECO:0000313" key="5">
    <source>
        <dbReference type="Proteomes" id="UP000622552"/>
    </source>
</evidence>
<dbReference type="PANTHER" id="PTHR39082:SF1">
    <property type="entry name" value="SCAVENGER RECEPTOR CLASS A MEMBER 3"/>
    <property type="match status" value="1"/>
</dbReference>
<keyword evidence="5" id="KW-1185">Reference proteome</keyword>
<accession>A0A8J7GI06</accession>
<dbReference type="Pfam" id="PF02591">
    <property type="entry name" value="Zn_ribbon_9"/>
    <property type="match status" value="1"/>
</dbReference>